<evidence type="ECO:0000256" key="3">
    <source>
        <dbReference type="SAM" id="MobiDB-lite"/>
    </source>
</evidence>
<keyword evidence="4" id="KW-0472">Membrane</keyword>
<evidence type="ECO:0000313" key="6">
    <source>
        <dbReference type="Proteomes" id="UP001296104"/>
    </source>
</evidence>
<name>A0AAI9EA08_9PEZI</name>
<feature type="transmembrane region" description="Helical" evidence="4">
    <location>
        <begin position="109"/>
        <end position="132"/>
    </location>
</feature>
<keyword evidence="4" id="KW-0812">Transmembrane</keyword>
<comment type="similarity">
    <text evidence="2">Belongs to the major facilitator superfamily. Monocarboxylate porter (TC 2.A.1.13) family.</text>
</comment>
<evidence type="ECO:0000313" key="5">
    <source>
        <dbReference type="EMBL" id="CAK3973557.1"/>
    </source>
</evidence>
<dbReference type="InterPro" id="IPR036259">
    <property type="entry name" value="MFS_trans_sf"/>
</dbReference>
<evidence type="ECO:0000256" key="1">
    <source>
        <dbReference type="ARBA" id="ARBA00004141"/>
    </source>
</evidence>
<feature type="transmembrane region" description="Helical" evidence="4">
    <location>
        <begin position="194"/>
        <end position="216"/>
    </location>
</feature>
<dbReference type="AlphaFoldDB" id="A0AAI9EA08"/>
<gene>
    <name evidence="5" type="ORF">LECACI_7A003637</name>
</gene>
<organism evidence="5 6">
    <name type="scientific">Lecanosticta acicola</name>
    <dbReference type="NCBI Taxonomy" id="111012"/>
    <lineage>
        <taxon>Eukaryota</taxon>
        <taxon>Fungi</taxon>
        <taxon>Dikarya</taxon>
        <taxon>Ascomycota</taxon>
        <taxon>Pezizomycotina</taxon>
        <taxon>Dothideomycetes</taxon>
        <taxon>Dothideomycetidae</taxon>
        <taxon>Mycosphaerellales</taxon>
        <taxon>Mycosphaerellaceae</taxon>
        <taxon>Lecanosticta</taxon>
    </lineage>
</organism>
<dbReference type="PANTHER" id="PTHR11360:SF234">
    <property type="entry name" value="MFS-TYPE TRANSPORTER DBAD-RELATED"/>
    <property type="match status" value="1"/>
</dbReference>
<feature type="transmembrane region" description="Helical" evidence="4">
    <location>
        <begin position="306"/>
        <end position="325"/>
    </location>
</feature>
<feature type="region of interest" description="Disordered" evidence="3">
    <location>
        <begin position="1"/>
        <end position="36"/>
    </location>
</feature>
<dbReference type="Pfam" id="PF07690">
    <property type="entry name" value="MFS_1"/>
    <property type="match status" value="1"/>
</dbReference>
<feature type="transmembrane region" description="Helical" evidence="4">
    <location>
        <begin position="337"/>
        <end position="355"/>
    </location>
</feature>
<feature type="transmembrane region" description="Helical" evidence="4">
    <location>
        <begin position="163"/>
        <end position="187"/>
    </location>
</feature>
<comment type="subcellular location">
    <subcellularLocation>
        <location evidence="1">Membrane</location>
        <topology evidence="1">Multi-pass membrane protein</topology>
    </subcellularLocation>
</comment>
<dbReference type="GO" id="GO:0022857">
    <property type="term" value="F:transmembrane transporter activity"/>
    <property type="evidence" value="ECO:0007669"/>
    <property type="project" value="InterPro"/>
</dbReference>
<feature type="transmembrane region" description="Helical" evidence="4">
    <location>
        <begin position="399"/>
        <end position="416"/>
    </location>
</feature>
<dbReference type="GO" id="GO:0016020">
    <property type="term" value="C:membrane"/>
    <property type="evidence" value="ECO:0007669"/>
    <property type="project" value="UniProtKB-SubCell"/>
</dbReference>
<protein>
    <submittedName>
        <fullName evidence="5">MFS general substrate transporter</fullName>
    </submittedName>
</protein>
<dbReference type="InterPro" id="IPR050327">
    <property type="entry name" value="Proton-linked_MCT"/>
</dbReference>
<dbReference type="Proteomes" id="UP001296104">
    <property type="component" value="Unassembled WGS sequence"/>
</dbReference>
<feature type="transmembrane region" description="Helical" evidence="4">
    <location>
        <begin position="74"/>
        <end position="97"/>
    </location>
</feature>
<feature type="transmembrane region" description="Helical" evidence="4">
    <location>
        <begin position="269"/>
        <end position="291"/>
    </location>
</feature>
<comment type="caution">
    <text evidence="5">The sequence shown here is derived from an EMBL/GenBank/DDBJ whole genome shotgun (WGS) entry which is preliminary data.</text>
</comment>
<feature type="transmembrane region" description="Helical" evidence="4">
    <location>
        <begin position="428"/>
        <end position="448"/>
    </location>
</feature>
<dbReference type="InterPro" id="IPR011701">
    <property type="entry name" value="MFS"/>
</dbReference>
<feature type="transmembrane region" description="Helical" evidence="4">
    <location>
        <begin position="367"/>
        <end position="387"/>
    </location>
</feature>
<evidence type="ECO:0000256" key="2">
    <source>
        <dbReference type="ARBA" id="ARBA00006727"/>
    </source>
</evidence>
<feature type="transmembrane region" description="Helical" evidence="4">
    <location>
        <begin position="139"/>
        <end position="157"/>
    </location>
</feature>
<feature type="transmembrane region" description="Helical" evidence="4">
    <location>
        <begin position="228"/>
        <end position="248"/>
    </location>
</feature>
<dbReference type="EMBL" id="CAVMBE010000018">
    <property type="protein sequence ID" value="CAK3973557.1"/>
    <property type="molecule type" value="Genomic_DNA"/>
</dbReference>
<accession>A0AAI9EA08</accession>
<keyword evidence="4" id="KW-1133">Transmembrane helix</keyword>
<keyword evidence="6" id="KW-1185">Reference proteome</keyword>
<reference evidence="5" key="1">
    <citation type="submission" date="2023-11" db="EMBL/GenBank/DDBJ databases">
        <authorList>
            <person name="Alioto T."/>
            <person name="Alioto T."/>
            <person name="Gomez Garrido J."/>
        </authorList>
    </citation>
    <scope>NUCLEOTIDE SEQUENCE</scope>
</reference>
<dbReference type="PANTHER" id="PTHR11360">
    <property type="entry name" value="MONOCARBOXYLATE TRANSPORTER"/>
    <property type="match status" value="1"/>
</dbReference>
<dbReference type="SUPFAM" id="SSF103473">
    <property type="entry name" value="MFS general substrate transporter"/>
    <property type="match status" value="1"/>
</dbReference>
<evidence type="ECO:0000256" key="4">
    <source>
        <dbReference type="SAM" id="Phobius"/>
    </source>
</evidence>
<dbReference type="Gene3D" id="1.20.1250.20">
    <property type="entry name" value="MFS general substrate transporter like domains"/>
    <property type="match status" value="2"/>
</dbReference>
<proteinExistence type="inferred from homology"/>
<sequence>MEEYQGQTEDDKSQGTFSVHDGMDDEKDLGHGIDASDASARKGAILDLEAATSKKTTTSGEYNKSPIPDGGSQAWLQAVSGFFLGIVTAYGVFQSYYVNDFLKGESNSAVAWIGTIQGFLLAFMSIFAGPVLDRGHPHWLIMIGGFMVVFGLMMTSLDHAYWQLFLAQGVCVGLGSGQLFIVAVAIIPGWFDRYRAFATGIAAAGSATGGIIYPIMFRRLQPVLGFGWAVRIMGFIVLAGVVLSLLLCKQRTLPPPRPKIVDFSGFEEVLFTLFCVLSFVGSMGLYVPYFFITDYAAQRSHLGEELAFFMLPIMASGGLIGRTLPAMIADKFGCLQTLTFTTSISALLIFCWIPIRESKGGLIAWSILYGVFSGPFVSLQTPTIAAITADMRFVGGRMGMATLCLALGVLVGNPIAGKIMTGQDWVGLQWFVGATLAASTILIAATMVMKGRQDRAGQTLMWSGR</sequence>